<dbReference type="EMBL" id="LT629732">
    <property type="protein sequence ID" value="SDR78306.1"/>
    <property type="molecule type" value="Genomic_DNA"/>
</dbReference>
<feature type="domain" description="HTH deoR-type" evidence="3">
    <location>
        <begin position="7"/>
        <end position="62"/>
    </location>
</feature>
<proteinExistence type="predicted"/>
<dbReference type="AlphaFoldDB" id="A0A1H1LUU8"/>
<dbReference type="InterPro" id="IPR051534">
    <property type="entry name" value="CBASS_pafABC_assoc_protein"/>
</dbReference>
<dbReference type="InterPro" id="IPR026881">
    <property type="entry name" value="WYL_dom"/>
</dbReference>
<dbReference type="Proteomes" id="UP000198983">
    <property type="component" value="Chromosome I"/>
</dbReference>
<evidence type="ECO:0000313" key="5">
    <source>
        <dbReference type="Proteomes" id="UP000198983"/>
    </source>
</evidence>
<dbReference type="GO" id="GO:0003700">
    <property type="term" value="F:DNA-binding transcription factor activity"/>
    <property type="evidence" value="ECO:0007669"/>
    <property type="project" value="InterPro"/>
</dbReference>
<accession>A0A1H1LUU8</accession>
<name>A0A1H1LUU8_9ACTN</name>
<dbReference type="Pfam" id="PF13280">
    <property type="entry name" value="WYL"/>
    <property type="match status" value="1"/>
</dbReference>
<dbReference type="InterPro" id="IPR036388">
    <property type="entry name" value="WH-like_DNA-bd_sf"/>
</dbReference>
<dbReference type="PIRSF" id="PIRSF016838">
    <property type="entry name" value="PafC"/>
    <property type="match status" value="1"/>
</dbReference>
<dbReference type="Pfam" id="PF08279">
    <property type="entry name" value="HTH_11"/>
    <property type="match status" value="1"/>
</dbReference>
<dbReference type="PROSITE" id="PS52050">
    <property type="entry name" value="WYL"/>
    <property type="match status" value="1"/>
</dbReference>
<dbReference type="GO" id="GO:0003677">
    <property type="term" value="F:DNA binding"/>
    <property type="evidence" value="ECO:0007669"/>
    <property type="project" value="UniProtKB-KW"/>
</dbReference>
<keyword evidence="2" id="KW-0804">Transcription</keyword>
<protein>
    <submittedName>
        <fullName evidence="4">Predicted DNA-binding transcriptional regulator YafY, contains an HTH and WYL domains</fullName>
    </submittedName>
</protein>
<dbReference type="InterPro" id="IPR001034">
    <property type="entry name" value="DeoR_HTH"/>
</dbReference>
<dbReference type="SUPFAM" id="SSF46785">
    <property type="entry name" value="Winged helix' DNA-binding domain"/>
    <property type="match status" value="1"/>
</dbReference>
<dbReference type="Pfam" id="PF25583">
    <property type="entry name" value="WCX"/>
    <property type="match status" value="1"/>
</dbReference>
<dbReference type="InterPro" id="IPR013196">
    <property type="entry name" value="HTH_11"/>
</dbReference>
<evidence type="ECO:0000313" key="4">
    <source>
        <dbReference type="EMBL" id="SDR78306.1"/>
    </source>
</evidence>
<gene>
    <name evidence="4" type="ORF">SAMN04489717_0542</name>
</gene>
<reference evidence="4 5" key="1">
    <citation type="submission" date="2016-10" db="EMBL/GenBank/DDBJ databases">
        <authorList>
            <person name="de Groot N.N."/>
        </authorList>
    </citation>
    <scope>NUCLEOTIDE SEQUENCE [LARGE SCALE GENOMIC DNA]</scope>
    <source>
        <strain evidence="4 5">DSM 22024</strain>
    </source>
</reference>
<evidence type="ECO:0000256" key="1">
    <source>
        <dbReference type="ARBA" id="ARBA00023015"/>
    </source>
</evidence>
<dbReference type="InterPro" id="IPR036390">
    <property type="entry name" value="WH_DNA-bd_sf"/>
</dbReference>
<dbReference type="PROSITE" id="PS51000">
    <property type="entry name" value="HTH_DEOR_2"/>
    <property type="match status" value="1"/>
</dbReference>
<dbReference type="InterPro" id="IPR028349">
    <property type="entry name" value="PafC-like"/>
</dbReference>
<dbReference type="InterPro" id="IPR057727">
    <property type="entry name" value="WCX_dom"/>
</dbReference>
<evidence type="ECO:0000259" key="3">
    <source>
        <dbReference type="PROSITE" id="PS51000"/>
    </source>
</evidence>
<keyword evidence="1" id="KW-0805">Transcription regulation</keyword>
<dbReference type="Gene3D" id="1.10.10.10">
    <property type="entry name" value="Winged helix-like DNA-binding domain superfamily/Winged helix DNA-binding domain"/>
    <property type="match status" value="1"/>
</dbReference>
<dbReference type="PANTHER" id="PTHR34580">
    <property type="match status" value="1"/>
</dbReference>
<keyword evidence="4" id="KW-0238">DNA-binding</keyword>
<dbReference type="PANTHER" id="PTHR34580:SF1">
    <property type="entry name" value="PROTEIN PAFC"/>
    <property type="match status" value="1"/>
</dbReference>
<organism evidence="4 5">
    <name type="scientific">Actinopolymorpha singaporensis</name>
    <dbReference type="NCBI Taxonomy" id="117157"/>
    <lineage>
        <taxon>Bacteria</taxon>
        <taxon>Bacillati</taxon>
        <taxon>Actinomycetota</taxon>
        <taxon>Actinomycetes</taxon>
        <taxon>Propionibacteriales</taxon>
        <taxon>Actinopolymorphaceae</taxon>
        <taxon>Actinopolymorpha</taxon>
    </lineage>
</organism>
<keyword evidence="5" id="KW-1185">Reference proteome</keyword>
<dbReference type="STRING" id="117157.SAMN04489717_0542"/>
<evidence type="ECO:0000256" key="2">
    <source>
        <dbReference type="ARBA" id="ARBA00023163"/>
    </source>
</evidence>
<sequence>MEGAEVRASRLLSLLLLLQTRGRMTAPELARELEVSVRTVYRDVESLSAAGVPVYADRGPAGGYQLLGGFRTKLTGLTGDEAESLFAGIPDDAAAELGLGSVLAAAQVKLLAALPPELRSRAGRIRERFHLDAPNWFREVERPEHLAALAEAVWNQQLVEARYEPWGRDEVTRALEPYGLVLKTGVWYVAARVDGAFRSYRVGRIRALTLRPDRFERAADFDLAAYWAAWAEDYRARLFRSEAVVRLSPLARDLVPYYLGPHAARALRETAGPPDEYGWVRATLPIETPTHARMEFFRFGPDLEVLEPPELRDLMVRSAAEVTRLYADGPREPVGPAAEDP</sequence>